<name>M8E5P2_9BACL</name>
<dbReference type="InterPro" id="IPR050508">
    <property type="entry name" value="Methyltransf_Superfamily"/>
</dbReference>
<reference evidence="2 3" key="1">
    <citation type="submission" date="2013-03" db="EMBL/GenBank/DDBJ databases">
        <title>Assembly of a new bacterial strain Brevibacillus borstelensis AK1.</title>
        <authorList>
            <person name="Rajan I."/>
            <person name="PoliReddy D."/>
            <person name="Sugumar T."/>
            <person name="Rathinam K."/>
            <person name="Alqarawi S."/>
            <person name="Khalil A.B."/>
            <person name="Sivakumar N."/>
        </authorList>
    </citation>
    <scope>NUCLEOTIDE SEQUENCE [LARGE SCALE GENOMIC DNA]</scope>
    <source>
        <strain evidence="2 3">AK1</strain>
    </source>
</reference>
<feature type="domain" description="Methyltransferase" evidence="1">
    <location>
        <begin position="39"/>
        <end position="133"/>
    </location>
</feature>
<dbReference type="Gene3D" id="3.40.50.150">
    <property type="entry name" value="Vaccinia Virus protein VP39"/>
    <property type="match status" value="1"/>
</dbReference>
<sequence length="247" mass="28594">MAYGQMAAVYDRLMTDSPYDQWLDWAEGVWTRKGKPRQVIDLGCGTGSIAIPLAKRGYQVTGVDLSADMLAVAYDKMRREQAQVKWVEQDMRELALPKTDSVLSFCDSLSYLTEEEDVKRTFSLVFEHLHPGGTFLFDVHSPYKILHGFGDQTFTLAEEEVSYIWQCFCDPLRLEVAHELTFFLRQENGLYERIEEVHEQRAYQPYELARWLMETGFVDVEITADFSGQPPQETSERLFFSACRPRD</sequence>
<dbReference type="Gene3D" id="2.20.25.110">
    <property type="entry name" value="S-adenosyl-L-methionine-dependent methyltransferases"/>
    <property type="match status" value="1"/>
</dbReference>
<dbReference type="PANTHER" id="PTHR42912:SF80">
    <property type="entry name" value="METHYLTRANSFERASE DOMAIN-CONTAINING PROTEIN"/>
    <property type="match status" value="1"/>
</dbReference>
<dbReference type="RefSeq" id="WP_003390743.1">
    <property type="nucleotide sequence ID" value="NZ_APBN01000012.1"/>
</dbReference>
<comment type="caution">
    <text evidence="2">The sequence shown here is derived from an EMBL/GenBank/DDBJ whole genome shotgun (WGS) entry which is preliminary data.</text>
</comment>
<dbReference type="Pfam" id="PF13649">
    <property type="entry name" value="Methyltransf_25"/>
    <property type="match status" value="1"/>
</dbReference>
<dbReference type="InterPro" id="IPR041698">
    <property type="entry name" value="Methyltransf_25"/>
</dbReference>
<dbReference type="InterPro" id="IPR029063">
    <property type="entry name" value="SAM-dependent_MTases_sf"/>
</dbReference>
<organism evidence="2 3">
    <name type="scientific">Brevibacillus borstelensis AK1</name>
    <dbReference type="NCBI Taxonomy" id="1300222"/>
    <lineage>
        <taxon>Bacteria</taxon>
        <taxon>Bacillati</taxon>
        <taxon>Bacillota</taxon>
        <taxon>Bacilli</taxon>
        <taxon>Bacillales</taxon>
        <taxon>Paenibacillaceae</taxon>
        <taxon>Brevibacillus</taxon>
    </lineage>
</organism>
<keyword evidence="3" id="KW-1185">Reference proteome</keyword>
<dbReference type="GO" id="GO:0008168">
    <property type="term" value="F:methyltransferase activity"/>
    <property type="evidence" value="ECO:0007669"/>
    <property type="project" value="TreeGrafter"/>
</dbReference>
<dbReference type="AlphaFoldDB" id="M8E5P2"/>
<protein>
    <recommendedName>
        <fullName evidence="1">Methyltransferase domain-containing protein</fullName>
    </recommendedName>
</protein>
<dbReference type="PATRIC" id="fig|1300222.3.peg.4373"/>
<dbReference type="OrthoDB" id="9811589at2"/>
<dbReference type="EMBL" id="APBN01000012">
    <property type="protein sequence ID" value="EMT50790.1"/>
    <property type="molecule type" value="Genomic_DNA"/>
</dbReference>
<dbReference type="PANTHER" id="PTHR42912">
    <property type="entry name" value="METHYLTRANSFERASE"/>
    <property type="match status" value="1"/>
</dbReference>
<dbReference type="Proteomes" id="UP000012081">
    <property type="component" value="Unassembled WGS sequence"/>
</dbReference>
<proteinExistence type="predicted"/>
<evidence type="ECO:0000259" key="1">
    <source>
        <dbReference type="Pfam" id="PF13649"/>
    </source>
</evidence>
<gene>
    <name evidence="2" type="ORF">I532_20796</name>
</gene>
<evidence type="ECO:0000313" key="3">
    <source>
        <dbReference type="Proteomes" id="UP000012081"/>
    </source>
</evidence>
<evidence type="ECO:0000313" key="2">
    <source>
        <dbReference type="EMBL" id="EMT50790.1"/>
    </source>
</evidence>
<dbReference type="CDD" id="cd02440">
    <property type="entry name" value="AdoMet_MTases"/>
    <property type="match status" value="1"/>
</dbReference>
<dbReference type="STRING" id="1300222.I532_20796"/>
<dbReference type="SUPFAM" id="SSF53335">
    <property type="entry name" value="S-adenosyl-L-methionine-dependent methyltransferases"/>
    <property type="match status" value="1"/>
</dbReference>
<accession>M8E5P2</accession>